<accession>A0ABD6N3T4</accession>
<dbReference type="EMBL" id="QJRE01000114">
    <property type="protein sequence ID" value="NWL47918.1"/>
    <property type="molecule type" value="Genomic_DNA"/>
</dbReference>
<sequence>MALNRCWSLRGHARSHRAHHNPEGCEVPVGAGVPAKGPGQADAATCAGRLTCGCEALAAAPSSIAC</sequence>
<gene>
    <name evidence="1" type="ORF">DM819_19150</name>
</gene>
<comment type="caution">
    <text evidence="1">The sequence shown here is derived from an EMBL/GenBank/DDBJ whole genome shotgun (WGS) entry which is preliminary data.</text>
</comment>
<evidence type="ECO:0000313" key="2">
    <source>
        <dbReference type="Proteomes" id="UP000704738"/>
    </source>
</evidence>
<dbReference type="AlphaFoldDB" id="A0ABD6N3T4"/>
<dbReference type="Proteomes" id="UP000704738">
    <property type="component" value="Unassembled WGS sequence"/>
</dbReference>
<reference evidence="1 2" key="1">
    <citation type="submission" date="2018-06" db="EMBL/GenBank/DDBJ databases">
        <title>Bacteria isolated from soil of Wuhan.</title>
        <authorList>
            <person name="Xiang W."/>
            <person name="Huang C."/>
        </authorList>
    </citation>
    <scope>NUCLEOTIDE SEQUENCE [LARGE SCALE GENOMIC DNA]</scope>
    <source>
        <strain evidence="2">xwS4</strain>
    </source>
</reference>
<evidence type="ECO:0000313" key="1">
    <source>
        <dbReference type="EMBL" id="NWL47918.1"/>
    </source>
</evidence>
<proteinExistence type="predicted"/>
<organism evidence="1 2">
    <name type="scientific">Pseudomonas hunanensis</name>
    <dbReference type="NCBI Taxonomy" id="1247546"/>
    <lineage>
        <taxon>Bacteria</taxon>
        <taxon>Pseudomonadati</taxon>
        <taxon>Pseudomonadota</taxon>
        <taxon>Gammaproteobacteria</taxon>
        <taxon>Pseudomonadales</taxon>
        <taxon>Pseudomonadaceae</taxon>
        <taxon>Pseudomonas</taxon>
    </lineage>
</organism>
<name>A0ABD6N3T4_9PSED</name>
<protein>
    <submittedName>
        <fullName evidence="1">Uncharacterized protein</fullName>
    </submittedName>
</protein>